<gene>
    <name evidence="1" type="ORF">AHX45_10000</name>
</gene>
<name>A0A632U0U4_SALER</name>
<comment type="caution">
    <text evidence="1">The sequence shown here is derived from an EMBL/GenBank/DDBJ whole genome shotgun (WGS) entry which is preliminary data.</text>
</comment>
<sequence>MFHISDSTCYRSHVVCKNGLRQIGDRSIVRALNSGQSRRILLAQGDESRCLI</sequence>
<organism evidence="1">
    <name type="scientific">Salmonella enterica subsp. arizonae</name>
    <dbReference type="NCBI Taxonomy" id="59203"/>
    <lineage>
        <taxon>Bacteria</taxon>
        <taxon>Pseudomonadati</taxon>
        <taxon>Pseudomonadota</taxon>
        <taxon>Gammaproteobacteria</taxon>
        <taxon>Enterobacterales</taxon>
        <taxon>Enterobacteriaceae</taxon>
        <taxon>Salmonella</taxon>
    </lineage>
</organism>
<protein>
    <submittedName>
        <fullName evidence="1">Capsid protein</fullName>
    </submittedName>
</protein>
<proteinExistence type="predicted"/>
<dbReference type="AlphaFoldDB" id="A0A632U0U4"/>
<evidence type="ECO:0000313" key="1">
    <source>
        <dbReference type="EMBL" id="EDH0570517.1"/>
    </source>
</evidence>
<reference evidence="1" key="1">
    <citation type="submission" date="2018-07" db="EMBL/GenBank/DDBJ databases">
        <authorList>
            <consortium name="GenomeTrakr network: Whole genome sequencing for foodborne pathogen traceback"/>
        </authorList>
    </citation>
    <scope>NUCLEOTIDE SEQUENCE</scope>
    <source>
        <strain evidence="1">FDA00001204</strain>
    </source>
</reference>
<dbReference type="EMBL" id="AAMGFJ010000009">
    <property type="protein sequence ID" value="EDH0570517.1"/>
    <property type="molecule type" value="Genomic_DNA"/>
</dbReference>
<accession>A0A632U0U4</accession>